<name>A0A382RQY1_9ZZZZ</name>
<dbReference type="InterPro" id="IPR036388">
    <property type="entry name" value="WH-like_DNA-bd_sf"/>
</dbReference>
<dbReference type="GO" id="GO:0000976">
    <property type="term" value="F:transcription cis-regulatory region binding"/>
    <property type="evidence" value="ECO:0007669"/>
    <property type="project" value="TreeGrafter"/>
</dbReference>
<evidence type="ECO:0000313" key="1">
    <source>
        <dbReference type="EMBL" id="SVC99051.1"/>
    </source>
</evidence>
<reference evidence="1" key="1">
    <citation type="submission" date="2018-05" db="EMBL/GenBank/DDBJ databases">
        <authorList>
            <person name="Lanie J.A."/>
            <person name="Ng W.-L."/>
            <person name="Kazmierczak K.M."/>
            <person name="Andrzejewski T.M."/>
            <person name="Davidsen T.M."/>
            <person name="Wayne K.J."/>
            <person name="Tettelin H."/>
            <person name="Glass J.I."/>
            <person name="Rusch D."/>
            <person name="Podicherti R."/>
            <person name="Tsui H.-C.T."/>
            <person name="Winkler M.E."/>
        </authorList>
    </citation>
    <scope>NUCLEOTIDE SEQUENCE</scope>
</reference>
<dbReference type="InterPro" id="IPR002481">
    <property type="entry name" value="FUR"/>
</dbReference>
<proteinExistence type="predicted"/>
<dbReference type="GO" id="GO:1900376">
    <property type="term" value="P:regulation of secondary metabolite biosynthetic process"/>
    <property type="evidence" value="ECO:0007669"/>
    <property type="project" value="TreeGrafter"/>
</dbReference>
<protein>
    <recommendedName>
        <fullName evidence="2">Ferric uptake regulation protein</fullName>
    </recommendedName>
</protein>
<sequence length="143" mass="16335">MNKATKSLAIERCYEGNASLTPQRLLILDTIEQQKKPISAYRLKDLLHGMGRPLNIATIYRILEFWCDLKMIHRLAALSKYVCCADPKEKHTHVINCCQKCETTYESCNEEMGIDLERGPELLGLTFDSDNHLEVPVICFSCN</sequence>
<dbReference type="AlphaFoldDB" id="A0A382RQY1"/>
<dbReference type="EMBL" id="UINC01122928">
    <property type="protein sequence ID" value="SVC99051.1"/>
    <property type="molecule type" value="Genomic_DNA"/>
</dbReference>
<accession>A0A382RQY1</accession>
<dbReference type="Gene3D" id="1.10.10.10">
    <property type="entry name" value="Winged helix-like DNA-binding domain superfamily/Winged helix DNA-binding domain"/>
    <property type="match status" value="1"/>
</dbReference>
<dbReference type="Pfam" id="PF01475">
    <property type="entry name" value="FUR"/>
    <property type="match status" value="1"/>
</dbReference>
<dbReference type="GO" id="GO:0005829">
    <property type="term" value="C:cytosol"/>
    <property type="evidence" value="ECO:0007669"/>
    <property type="project" value="TreeGrafter"/>
</dbReference>
<dbReference type="GO" id="GO:0003700">
    <property type="term" value="F:DNA-binding transcription factor activity"/>
    <property type="evidence" value="ECO:0007669"/>
    <property type="project" value="InterPro"/>
</dbReference>
<dbReference type="GO" id="GO:0008270">
    <property type="term" value="F:zinc ion binding"/>
    <property type="evidence" value="ECO:0007669"/>
    <property type="project" value="TreeGrafter"/>
</dbReference>
<gene>
    <name evidence="1" type="ORF">METZ01_LOCUS351905</name>
</gene>
<dbReference type="GO" id="GO:0045892">
    <property type="term" value="P:negative regulation of DNA-templated transcription"/>
    <property type="evidence" value="ECO:0007669"/>
    <property type="project" value="TreeGrafter"/>
</dbReference>
<dbReference type="SUPFAM" id="SSF46785">
    <property type="entry name" value="Winged helix' DNA-binding domain"/>
    <property type="match status" value="1"/>
</dbReference>
<dbReference type="PANTHER" id="PTHR33202">
    <property type="entry name" value="ZINC UPTAKE REGULATION PROTEIN"/>
    <property type="match status" value="1"/>
</dbReference>
<organism evidence="1">
    <name type="scientific">marine metagenome</name>
    <dbReference type="NCBI Taxonomy" id="408172"/>
    <lineage>
        <taxon>unclassified sequences</taxon>
        <taxon>metagenomes</taxon>
        <taxon>ecological metagenomes</taxon>
    </lineage>
</organism>
<dbReference type="InterPro" id="IPR036390">
    <property type="entry name" value="WH_DNA-bd_sf"/>
</dbReference>
<dbReference type="PANTHER" id="PTHR33202:SF6">
    <property type="entry name" value="ZINC UPTAKE REGULATION PROTEIN"/>
    <property type="match status" value="1"/>
</dbReference>
<evidence type="ECO:0008006" key="2">
    <source>
        <dbReference type="Google" id="ProtNLM"/>
    </source>
</evidence>